<keyword evidence="6" id="KW-0106">Calcium</keyword>
<evidence type="ECO:0000256" key="3">
    <source>
        <dbReference type="ARBA" id="ARBA00022723"/>
    </source>
</evidence>
<dbReference type="RefSeq" id="WP_163889192.1">
    <property type="nucleotide sequence ID" value="NZ_JAAFYS010000001.1"/>
</dbReference>
<evidence type="ECO:0000313" key="9">
    <source>
        <dbReference type="EMBL" id="NDU99578.1"/>
    </source>
</evidence>
<dbReference type="SUPFAM" id="SSF53474">
    <property type="entry name" value="alpha/beta-Hydrolases"/>
    <property type="match status" value="1"/>
</dbReference>
<protein>
    <submittedName>
        <fullName evidence="9">Tannase/feruloyl esterase family alpha/beta hydrolase</fullName>
    </submittedName>
</protein>
<keyword evidence="5 9" id="KW-0378">Hydrolase</keyword>
<evidence type="ECO:0000313" key="10">
    <source>
        <dbReference type="Proteomes" id="UP000474757"/>
    </source>
</evidence>
<proteinExistence type="inferred from homology"/>
<dbReference type="AlphaFoldDB" id="A0A6B2JSN2"/>
<dbReference type="EMBL" id="JAAGAB010000001">
    <property type="protein sequence ID" value="NDU99578.1"/>
    <property type="molecule type" value="Genomic_DNA"/>
</dbReference>
<comment type="caution">
    <text evidence="9">The sequence shown here is derived from an EMBL/GenBank/DDBJ whole genome shotgun (WGS) entry which is preliminary data.</text>
</comment>
<keyword evidence="4 8" id="KW-0732">Signal</keyword>
<sequence>MTGLRTGARLAGPLAALAALSGAAFAQDGPLACGEDLAESLRLAEGTRVTAVSHVEAGEEAPVAHCLVSAVTQEREGMDGESYAIRFEVRLPDEWNGDFVHQFNGGNDGAVVPAFGPLMGADTSDTALSRGYAVVSSDAGHAGDAQAETAGLASGNRFGLDAQARRNYGYGAVAVLDPIARAVVEGFYGSEIGHAYGVGGSNGGRHAMIAAARMPEAFDGLLIGYPGFNLPKAAVQHAWDIQAFKSITGDVRTAFSTDDLSLVAEEMLGVCDGFDGLEDGIIGDSPACQEAFDVTALACEDGQNAGCLAPEQTEVLARIHAGPTNSAGEQLYSPWVFDTGIGSGDWRFWKLESPIPPWDNMPLIATMGAGSLSYIFTTPPTEVGGSPAELEQFLLDFDFDEDAPKIFATDEAYSESAMEVMTPPGADDPELAEFRDAGAKMIIVHGNSDPVFSVVDTIDWYEALDANNGGNAEEFARLYTVPGMPHGAGANSTSDFDLFTALVDWVENGEQPGAIIAGTLPGSEAEAALGSITRPLCPYPQIARYESGDEASADSFTCE</sequence>
<evidence type="ECO:0000256" key="4">
    <source>
        <dbReference type="ARBA" id="ARBA00022729"/>
    </source>
</evidence>
<evidence type="ECO:0000256" key="1">
    <source>
        <dbReference type="ARBA" id="ARBA00006249"/>
    </source>
</evidence>
<dbReference type="PANTHER" id="PTHR33938:SF15">
    <property type="entry name" value="FERULOYL ESTERASE B-RELATED"/>
    <property type="match status" value="1"/>
</dbReference>
<keyword evidence="3" id="KW-0479">Metal-binding</keyword>
<keyword evidence="7" id="KW-1015">Disulfide bond</keyword>
<evidence type="ECO:0000256" key="8">
    <source>
        <dbReference type="SAM" id="SignalP"/>
    </source>
</evidence>
<comment type="similarity">
    <text evidence="1">Belongs to the tannase family.</text>
</comment>
<dbReference type="InterPro" id="IPR011118">
    <property type="entry name" value="Tannase/feruloyl_esterase"/>
</dbReference>
<organism evidence="9 10">
    <name type="scientific">Pseudoroseicyclus tamaricis</name>
    <dbReference type="NCBI Taxonomy" id="2705421"/>
    <lineage>
        <taxon>Bacteria</taxon>
        <taxon>Pseudomonadati</taxon>
        <taxon>Pseudomonadota</taxon>
        <taxon>Alphaproteobacteria</taxon>
        <taxon>Rhodobacterales</taxon>
        <taxon>Paracoccaceae</taxon>
        <taxon>Pseudoroseicyclus</taxon>
    </lineage>
</organism>
<feature type="chain" id="PRO_5025501524" evidence="8">
    <location>
        <begin position="27"/>
        <end position="559"/>
    </location>
</feature>
<dbReference type="PANTHER" id="PTHR33938">
    <property type="entry name" value="FERULOYL ESTERASE B-RELATED"/>
    <property type="match status" value="1"/>
</dbReference>
<reference evidence="9 10" key="1">
    <citation type="submission" date="2020-02" db="EMBL/GenBank/DDBJ databases">
        <title>Pseudoroseicyclus tamarix, sp. nov., isolated from offshore sediment of a Tamarix chinensis forest.</title>
        <authorList>
            <person name="Gai Y."/>
        </authorList>
    </citation>
    <scope>NUCLEOTIDE SEQUENCE [LARGE SCALE GENOMIC DNA]</scope>
    <source>
        <strain evidence="9 10">CLL3-39</strain>
    </source>
</reference>
<evidence type="ECO:0000256" key="5">
    <source>
        <dbReference type="ARBA" id="ARBA00022801"/>
    </source>
</evidence>
<accession>A0A6B2JSN2</accession>
<evidence type="ECO:0000256" key="6">
    <source>
        <dbReference type="ARBA" id="ARBA00022837"/>
    </source>
</evidence>
<keyword evidence="2" id="KW-0719">Serine esterase</keyword>
<dbReference type="Proteomes" id="UP000474757">
    <property type="component" value="Unassembled WGS sequence"/>
</dbReference>
<name>A0A6B2JSN2_9RHOB</name>
<dbReference type="GO" id="GO:0046872">
    <property type="term" value="F:metal ion binding"/>
    <property type="evidence" value="ECO:0007669"/>
    <property type="project" value="UniProtKB-KW"/>
</dbReference>
<evidence type="ECO:0000256" key="2">
    <source>
        <dbReference type="ARBA" id="ARBA00022487"/>
    </source>
</evidence>
<dbReference type="Pfam" id="PF07519">
    <property type="entry name" value="Tannase"/>
    <property type="match status" value="1"/>
</dbReference>
<feature type="signal peptide" evidence="8">
    <location>
        <begin position="1"/>
        <end position="26"/>
    </location>
</feature>
<gene>
    <name evidence="9" type="ORF">GZA08_01160</name>
</gene>
<keyword evidence="10" id="KW-1185">Reference proteome</keyword>
<dbReference type="GO" id="GO:0052689">
    <property type="term" value="F:carboxylic ester hydrolase activity"/>
    <property type="evidence" value="ECO:0007669"/>
    <property type="project" value="UniProtKB-KW"/>
</dbReference>
<dbReference type="InterPro" id="IPR029058">
    <property type="entry name" value="AB_hydrolase_fold"/>
</dbReference>
<evidence type="ECO:0000256" key="7">
    <source>
        <dbReference type="ARBA" id="ARBA00023157"/>
    </source>
</evidence>
<dbReference type="Gene3D" id="3.40.50.1820">
    <property type="entry name" value="alpha/beta hydrolase"/>
    <property type="match status" value="2"/>
</dbReference>